<dbReference type="Proteomes" id="UP000276888">
    <property type="component" value="Chromosome"/>
</dbReference>
<gene>
    <name evidence="3" type="ORF">CVS47_01510</name>
</gene>
<dbReference type="KEGG" id="mlv:CVS47_01510"/>
<accession>A0A3S9W9W9</accession>
<feature type="signal peptide" evidence="2">
    <location>
        <begin position="1"/>
        <end position="29"/>
    </location>
</feature>
<keyword evidence="2" id="KW-0732">Signal</keyword>
<dbReference type="OrthoDB" id="5062847at2"/>
<evidence type="ECO:0000256" key="2">
    <source>
        <dbReference type="SAM" id="SignalP"/>
    </source>
</evidence>
<dbReference type="AlphaFoldDB" id="A0A3S9W9W9"/>
<dbReference type="PROSITE" id="PS51257">
    <property type="entry name" value="PROKAR_LIPOPROTEIN"/>
    <property type="match status" value="1"/>
</dbReference>
<reference evidence="3 4" key="1">
    <citation type="submission" date="2018-08" db="EMBL/GenBank/DDBJ databases">
        <title>Microbacterium lemovicicum sp. nov., a bacterium isolated from a natural uranium-rich soil.</title>
        <authorList>
            <person name="ORTET P."/>
        </authorList>
    </citation>
    <scope>NUCLEOTIDE SEQUENCE [LARGE SCALE GENOMIC DNA]</scope>
    <source>
        <strain evidence="3 4">Viu22</strain>
    </source>
</reference>
<organism evidence="3 4">
    <name type="scientific">Microbacterium lemovicicum</name>
    <dbReference type="NCBI Taxonomy" id="1072463"/>
    <lineage>
        <taxon>Bacteria</taxon>
        <taxon>Bacillati</taxon>
        <taxon>Actinomycetota</taxon>
        <taxon>Actinomycetes</taxon>
        <taxon>Micrococcales</taxon>
        <taxon>Microbacteriaceae</taxon>
        <taxon>Microbacterium</taxon>
    </lineage>
</organism>
<feature type="compositionally biased region" description="Low complexity" evidence="1">
    <location>
        <begin position="36"/>
        <end position="61"/>
    </location>
</feature>
<protein>
    <submittedName>
        <fullName evidence="3">Uncharacterized protein</fullName>
    </submittedName>
</protein>
<sequence>MRTRRHHPHRVRRGIPVFALCVAVVGFTAACLPSAPSGAPAASAPSSTRTATATADRAPSSVPTSDGEADASQSTVRTGPIALYGGPAYGDQGIEETGPGIWCDTLAVFWGGDAPIPADVTFTVDAATADAPGLAVDGGVCGTRGADRSCLGLVVAADDTGLFCSLVLRPGADFVEGTAVALSGTLRCLRAEACDAVAARTHDPSAPILVTTPEPAS</sequence>
<proteinExistence type="predicted"/>
<keyword evidence="4" id="KW-1185">Reference proteome</keyword>
<evidence type="ECO:0000313" key="3">
    <source>
        <dbReference type="EMBL" id="AZS36890.1"/>
    </source>
</evidence>
<dbReference type="RefSeq" id="WP_127095521.1">
    <property type="nucleotide sequence ID" value="NZ_CP031423.1"/>
</dbReference>
<evidence type="ECO:0000256" key="1">
    <source>
        <dbReference type="SAM" id="MobiDB-lite"/>
    </source>
</evidence>
<dbReference type="EMBL" id="CP031423">
    <property type="protein sequence ID" value="AZS36890.1"/>
    <property type="molecule type" value="Genomic_DNA"/>
</dbReference>
<feature type="chain" id="PRO_5038961027" evidence="2">
    <location>
        <begin position="30"/>
        <end position="217"/>
    </location>
</feature>
<feature type="region of interest" description="Disordered" evidence="1">
    <location>
        <begin position="36"/>
        <end position="76"/>
    </location>
</feature>
<evidence type="ECO:0000313" key="4">
    <source>
        <dbReference type="Proteomes" id="UP000276888"/>
    </source>
</evidence>
<name>A0A3S9W9W9_9MICO</name>